<dbReference type="EC" id="5.3.1.22" evidence="5"/>
<evidence type="ECO:0000256" key="2">
    <source>
        <dbReference type="PIRNR" id="PIRNR006241"/>
    </source>
</evidence>
<gene>
    <name evidence="5" type="ORF">roselon_01269</name>
</gene>
<dbReference type="PATRIC" id="fig|1294273.3.peg.1246"/>
<dbReference type="GO" id="GO:0046487">
    <property type="term" value="P:glyoxylate metabolic process"/>
    <property type="evidence" value="ECO:0007669"/>
    <property type="project" value="TreeGrafter"/>
</dbReference>
<proteinExistence type="inferred from homology"/>
<dbReference type="STRING" id="1294273.roselon_01269"/>
<evidence type="ECO:0000313" key="5">
    <source>
        <dbReference type="EMBL" id="AHM03659.1"/>
    </source>
</evidence>
<comment type="similarity">
    <text evidence="2">Belongs to the hyi family.</text>
</comment>
<sequence>MGGGMRFSANLGFLWAELPLPDAIRRAAAAGFDAVECHWPHKQDAGAVRAALEETGLPLLGLNTARGDGDGCFGLSALCDREPEARRAIEDAMAYAVATGAEAVHVMAGFATGREADGIFRSNLRFACDLAEPYGITVLIEPLNAHDAPGYFLCDTAQAAEIIAAMDAPNLKLMFDCYHVGRTEGDVTRRLTALLPLIGHIQIAAVPDRGPPDHGAVDYAEVFAMLAQAGWTRPIGAEYRPAGPVEGSLGWLQDAKRLA</sequence>
<dbReference type="AlphaFoldDB" id="W8RR49"/>
<keyword evidence="6" id="KW-1185">Reference proteome</keyword>
<dbReference type="InterPro" id="IPR013022">
    <property type="entry name" value="Xyl_isomerase-like_TIM-brl"/>
</dbReference>
<dbReference type="InterPro" id="IPR026040">
    <property type="entry name" value="HyI-like"/>
</dbReference>
<evidence type="ECO:0000259" key="4">
    <source>
        <dbReference type="Pfam" id="PF01261"/>
    </source>
</evidence>
<dbReference type="EMBL" id="CP004372">
    <property type="protein sequence ID" value="AHM03659.1"/>
    <property type="molecule type" value="Genomic_DNA"/>
</dbReference>
<dbReference type="SUPFAM" id="SSF51658">
    <property type="entry name" value="Xylose isomerase-like"/>
    <property type="match status" value="1"/>
</dbReference>
<dbReference type="Proteomes" id="UP000019593">
    <property type="component" value="Chromosome"/>
</dbReference>
<dbReference type="Gene3D" id="3.20.20.150">
    <property type="entry name" value="Divalent-metal-dependent TIM barrel enzymes"/>
    <property type="match status" value="1"/>
</dbReference>
<dbReference type="HOGENOM" id="CLU_050006_1_1_5"/>
<keyword evidence="1 2" id="KW-0413">Isomerase</keyword>
<name>W8RR49_9RHOB</name>
<feature type="active site" description="Proton donor/acceptor" evidence="3">
    <location>
        <position position="141"/>
    </location>
</feature>
<dbReference type="eggNOG" id="COG3622">
    <property type="taxonomic scope" value="Bacteria"/>
</dbReference>
<organism evidence="5 6">
    <name type="scientific">Roseicyclus elongatus DSM 19469</name>
    <dbReference type="NCBI Taxonomy" id="1294273"/>
    <lineage>
        <taxon>Bacteria</taxon>
        <taxon>Pseudomonadati</taxon>
        <taxon>Pseudomonadota</taxon>
        <taxon>Alphaproteobacteria</taxon>
        <taxon>Rhodobacterales</taxon>
        <taxon>Roseobacteraceae</taxon>
        <taxon>Roseicyclus</taxon>
    </lineage>
</organism>
<dbReference type="InterPro" id="IPR050417">
    <property type="entry name" value="Sugar_Epim/Isomerase"/>
</dbReference>
<dbReference type="GO" id="GO:0008903">
    <property type="term" value="F:hydroxypyruvate isomerase activity"/>
    <property type="evidence" value="ECO:0007669"/>
    <property type="project" value="UniProtKB-EC"/>
</dbReference>
<reference evidence="5 6" key="1">
    <citation type="submission" date="2013-03" db="EMBL/GenBank/DDBJ databases">
        <authorList>
            <person name="Fiebig A."/>
            <person name="Goeker M."/>
            <person name="Klenk H.-P.P."/>
        </authorList>
    </citation>
    <scope>NUCLEOTIDE SEQUENCE [LARGE SCALE GENOMIC DNA]</scope>
    <source>
        <strain evidence="6">DSM 19469</strain>
    </source>
</reference>
<evidence type="ECO:0000256" key="1">
    <source>
        <dbReference type="ARBA" id="ARBA00023235"/>
    </source>
</evidence>
<evidence type="ECO:0000313" key="6">
    <source>
        <dbReference type="Proteomes" id="UP000019593"/>
    </source>
</evidence>
<dbReference type="KEGG" id="red:roselon_01269"/>
<dbReference type="InterPro" id="IPR036237">
    <property type="entry name" value="Xyl_isomerase-like_sf"/>
</dbReference>
<dbReference type="PIRSF" id="PIRSF006241">
    <property type="entry name" value="HyI"/>
    <property type="match status" value="1"/>
</dbReference>
<dbReference type="Pfam" id="PF01261">
    <property type="entry name" value="AP_endonuc_2"/>
    <property type="match status" value="1"/>
</dbReference>
<protein>
    <submittedName>
        <fullName evidence="5">Hydroxypyruvate isomerase</fullName>
        <ecNumber evidence="5">5.3.1.22</ecNumber>
    </submittedName>
</protein>
<feature type="domain" description="Xylose isomerase-like TIM barrel" evidence="4">
    <location>
        <begin position="24"/>
        <end position="254"/>
    </location>
</feature>
<dbReference type="PANTHER" id="PTHR43489">
    <property type="entry name" value="ISOMERASE"/>
    <property type="match status" value="1"/>
</dbReference>
<evidence type="ECO:0000256" key="3">
    <source>
        <dbReference type="PIRSR" id="PIRSR006241-50"/>
    </source>
</evidence>
<keyword evidence="5" id="KW-0670">Pyruvate</keyword>
<dbReference type="PANTHER" id="PTHR43489:SF6">
    <property type="entry name" value="HYDROXYPYRUVATE ISOMERASE-RELATED"/>
    <property type="match status" value="1"/>
</dbReference>
<feature type="active site" description="Proton donor/acceptor" evidence="3">
    <location>
        <position position="238"/>
    </location>
</feature>
<accession>W8RR49</accession>